<evidence type="ECO:0000313" key="4">
    <source>
        <dbReference type="Proteomes" id="UP001249394"/>
    </source>
</evidence>
<keyword evidence="4" id="KW-1185">Reference proteome</keyword>
<dbReference type="InterPro" id="IPR002477">
    <property type="entry name" value="Peptidoglycan-bd-like"/>
</dbReference>
<dbReference type="SUPFAM" id="SSF47090">
    <property type="entry name" value="PGBD-like"/>
    <property type="match status" value="1"/>
</dbReference>
<sequence length="143" mass="15154">MAALALGAFVVTSAGLIAPPAAAAEPACSTNYKWASGSYNNKKTFLWVPAYPAGSGYGTLCTVSPGASGVEVRMIQDALVKCYGRSITVDGEFGPATKTALKYAQGVEDIGVDGYYGDKTRLNLKWPRRYSTNSVYTGTCMRM</sequence>
<gene>
    <name evidence="3" type="ORF">RI060_26120</name>
</gene>
<feature type="domain" description="Peptidoglycan binding-like" evidence="2">
    <location>
        <begin position="69"/>
        <end position="121"/>
    </location>
</feature>
<evidence type="ECO:0000256" key="1">
    <source>
        <dbReference type="SAM" id="SignalP"/>
    </source>
</evidence>
<feature type="chain" id="PRO_5046644990" evidence="1">
    <location>
        <begin position="24"/>
        <end position="143"/>
    </location>
</feature>
<dbReference type="Gene3D" id="1.10.101.10">
    <property type="entry name" value="PGBD-like superfamily/PGBD"/>
    <property type="match status" value="1"/>
</dbReference>
<evidence type="ECO:0000259" key="2">
    <source>
        <dbReference type="Pfam" id="PF01471"/>
    </source>
</evidence>
<dbReference type="Proteomes" id="UP001249394">
    <property type="component" value="Chromosome"/>
</dbReference>
<organism evidence="3 4">
    <name type="scientific">Streptomyces violaceus</name>
    <name type="common">Streptomyces venezuelae</name>
    <dbReference type="NCBI Taxonomy" id="1936"/>
    <lineage>
        <taxon>Bacteria</taxon>
        <taxon>Bacillati</taxon>
        <taxon>Actinomycetota</taxon>
        <taxon>Actinomycetes</taxon>
        <taxon>Kitasatosporales</taxon>
        <taxon>Streptomycetaceae</taxon>
        <taxon>Streptomyces</taxon>
    </lineage>
</organism>
<evidence type="ECO:0000313" key="3">
    <source>
        <dbReference type="EMBL" id="WND20601.1"/>
    </source>
</evidence>
<feature type="signal peptide" evidence="1">
    <location>
        <begin position="1"/>
        <end position="23"/>
    </location>
</feature>
<dbReference type="InterPro" id="IPR036365">
    <property type="entry name" value="PGBD-like_sf"/>
</dbReference>
<accession>A0ABY9UK29</accession>
<dbReference type="Pfam" id="PF01471">
    <property type="entry name" value="PG_binding_1"/>
    <property type="match status" value="1"/>
</dbReference>
<keyword evidence="1" id="KW-0732">Signal</keyword>
<protein>
    <submittedName>
        <fullName evidence="3">Peptidoglycan-binding domain-containing protein</fullName>
    </submittedName>
</protein>
<reference evidence="3 4" key="1">
    <citation type="submission" date="2023-09" db="EMBL/GenBank/DDBJ databases">
        <title>The genome sequence of Streptomyces anthocyanicus.</title>
        <authorList>
            <person name="Mo P."/>
        </authorList>
    </citation>
    <scope>NUCLEOTIDE SEQUENCE [LARGE SCALE GENOMIC DNA]</scope>
    <source>
        <strain evidence="3 4">JCM 4387</strain>
    </source>
</reference>
<dbReference type="EMBL" id="CP134213">
    <property type="protein sequence ID" value="WND20601.1"/>
    <property type="molecule type" value="Genomic_DNA"/>
</dbReference>
<dbReference type="InterPro" id="IPR036366">
    <property type="entry name" value="PGBDSf"/>
</dbReference>
<name>A0ABY9UK29_STRVL</name>
<proteinExistence type="predicted"/>